<feature type="compositionally biased region" description="Acidic residues" evidence="1">
    <location>
        <begin position="1"/>
        <end position="16"/>
    </location>
</feature>
<accession>A0A7S2TTR7</accession>
<sequence length="173" mass="18923">MSHVDGEDDESTDNEIEDKTDHKMKEPHIIAGEDSEEDDTPVPTPDMGSDKMGMPHLALGGTKLAGEEGTPKPDDKTSAFRGSFQPTDPSKIKQTPVIRDLKAKNRKFYARVPGVVASKLQGVDEALKETGRLVQQTLNTLQDIPIYAKLGMNDATKLCDLIDHSLALVPKMK</sequence>
<feature type="compositionally biased region" description="Basic and acidic residues" evidence="1">
    <location>
        <begin position="17"/>
        <end position="28"/>
    </location>
</feature>
<feature type="compositionally biased region" description="Basic and acidic residues" evidence="1">
    <location>
        <begin position="65"/>
        <end position="78"/>
    </location>
</feature>
<dbReference type="AlphaFoldDB" id="A0A7S2TTR7"/>
<evidence type="ECO:0000313" key="2">
    <source>
        <dbReference type="EMBL" id="CAD9767539.1"/>
    </source>
</evidence>
<organism evidence="2">
    <name type="scientific">Lotharella oceanica</name>
    <dbReference type="NCBI Taxonomy" id="641309"/>
    <lineage>
        <taxon>Eukaryota</taxon>
        <taxon>Sar</taxon>
        <taxon>Rhizaria</taxon>
        <taxon>Cercozoa</taxon>
        <taxon>Chlorarachniophyceae</taxon>
        <taxon>Lotharella</taxon>
    </lineage>
</organism>
<evidence type="ECO:0000256" key="1">
    <source>
        <dbReference type="SAM" id="MobiDB-lite"/>
    </source>
</evidence>
<gene>
    <name evidence="2" type="ORF">LSP00402_LOCUS11758</name>
</gene>
<protein>
    <recommendedName>
        <fullName evidence="3">Biogenesis of lysosome-related organelles complex 1 subunit 3</fullName>
    </recommendedName>
</protein>
<proteinExistence type="predicted"/>
<evidence type="ECO:0008006" key="3">
    <source>
        <dbReference type="Google" id="ProtNLM"/>
    </source>
</evidence>
<name>A0A7S2TTR7_9EUKA</name>
<feature type="region of interest" description="Disordered" evidence="1">
    <location>
        <begin position="1"/>
        <end position="92"/>
    </location>
</feature>
<reference evidence="2" key="1">
    <citation type="submission" date="2021-01" db="EMBL/GenBank/DDBJ databases">
        <authorList>
            <person name="Corre E."/>
            <person name="Pelletier E."/>
            <person name="Niang G."/>
            <person name="Scheremetjew M."/>
            <person name="Finn R."/>
            <person name="Kale V."/>
            <person name="Holt S."/>
            <person name="Cochrane G."/>
            <person name="Meng A."/>
            <person name="Brown T."/>
            <person name="Cohen L."/>
        </authorList>
    </citation>
    <scope>NUCLEOTIDE SEQUENCE</scope>
    <source>
        <strain evidence="2">CCMP622</strain>
    </source>
</reference>
<dbReference type="EMBL" id="HBHP01018927">
    <property type="protein sequence ID" value="CAD9767539.1"/>
    <property type="molecule type" value="Transcribed_RNA"/>
</dbReference>